<comment type="caution">
    <text evidence="3">The sequence shown here is derived from an EMBL/GenBank/DDBJ whole genome shotgun (WGS) entry which is preliminary data.</text>
</comment>
<dbReference type="AlphaFoldDB" id="A0ABD0WCT2"/>
<reference evidence="3 4" key="1">
    <citation type="submission" date="2024-06" db="EMBL/GenBank/DDBJ databases">
        <authorList>
            <person name="Pan Q."/>
            <person name="Wen M."/>
            <person name="Jouanno E."/>
            <person name="Zahm M."/>
            <person name="Klopp C."/>
            <person name="Cabau C."/>
            <person name="Louis A."/>
            <person name="Berthelot C."/>
            <person name="Parey E."/>
            <person name="Roest Crollius H."/>
            <person name="Montfort J."/>
            <person name="Robinson-Rechavi M."/>
            <person name="Bouchez O."/>
            <person name="Lampietro C."/>
            <person name="Lopez Roques C."/>
            <person name="Donnadieu C."/>
            <person name="Postlethwait J."/>
            <person name="Bobe J."/>
            <person name="Verreycken H."/>
            <person name="Guiguen Y."/>
        </authorList>
    </citation>
    <scope>NUCLEOTIDE SEQUENCE [LARGE SCALE GENOMIC DNA]</scope>
    <source>
        <strain evidence="3">Up_M1</strain>
        <tissue evidence="3">Testis</tissue>
    </source>
</reference>
<dbReference type="Pfam" id="PF15696">
    <property type="entry name" value="RAD51_interact"/>
    <property type="match status" value="1"/>
</dbReference>
<dbReference type="InterPro" id="IPR053355">
    <property type="entry name" value="RAD51-associated"/>
</dbReference>
<dbReference type="PANTHER" id="PTHR39229">
    <property type="entry name" value="MCG1037962"/>
    <property type="match status" value="1"/>
</dbReference>
<keyword evidence="4" id="KW-1185">Reference proteome</keyword>
<evidence type="ECO:0000256" key="1">
    <source>
        <dbReference type="SAM" id="MobiDB-lite"/>
    </source>
</evidence>
<feature type="domain" description="RAD51 interacting motif" evidence="2">
    <location>
        <begin position="472"/>
        <end position="498"/>
    </location>
</feature>
<name>A0ABD0WCT2_UMBPY</name>
<evidence type="ECO:0000313" key="3">
    <source>
        <dbReference type="EMBL" id="KAL0967653.1"/>
    </source>
</evidence>
<dbReference type="Proteomes" id="UP001557470">
    <property type="component" value="Unassembled WGS sequence"/>
</dbReference>
<dbReference type="InterPro" id="IPR031419">
    <property type="entry name" value="RAD51_interact"/>
</dbReference>
<feature type="compositionally biased region" description="Basic and acidic residues" evidence="1">
    <location>
        <begin position="219"/>
        <end position="233"/>
    </location>
</feature>
<feature type="region of interest" description="Disordered" evidence="1">
    <location>
        <begin position="411"/>
        <end position="443"/>
    </location>
</feature>
<accession>A0ABD0WCT2</accession>
<gene>
    <name evidence="3" type="ORF">UPYG_G00255050</name>
</gene>
<organism evidence="3 4">
    <name type="scientific">Umbra pygmaea</name>
    <name type="common">Eastern mudminnow</name>
    <dbReference type="NCBI Taxonomy" id="75934"/>
    <lineage>
        <taxon>Eukaryota</taxon>
        <taxon>Metazoa</taxon>
        <taxon>Chordata</taxon>
        <taxon>Craniata</taxon>
        <taxon>Vertebrata</taxon>
        <taxon>Euteleostomi</taxon>
        <taxon>Actinopterygii</taxon>
        <taxon>Neopterygii</taxon>
        <taxon>Teleostei</taxon>
        <taxon>Protacanthopterygii</taxon>
        <taxon>Esociformes</taxon>
        <taxon>Umbridae</taxon>
        <taxon>Umbra</taxon>
    </lineage>
</organism>
<dbReference type="PANTHER" id="PTHR39229:SF1">
    <property type="entry name" value="RAD51-ASSOCIATED PROTEIN 2"/>
    <property type="match status" value="1"/>
</dbReference>
<feature type="compositionally biased region" description="Polar residues" evidence="1">
    <location>
        <begin position="194"/>
        <end position="205"/>
    </location>
</feature>
<feature type="compositionally biased region" description="Basic and acidic residues" evidence="1">
    <location>
        <begin position="431"/>
        <end position="443"/>
    </location>
</feature>
<evidence type="ECO:0000313" key="4">
    <source>
        <dbReference type="Proteomes" id="UP001557470"/>
    </source>
</evidence>
<feature type="region of interest" description="Disordered" evidence="1">
    <location>
        <begin position="194"/>
        <end position="233"/>
    </location>
</feature>
<proteinExistence type="predicted"/>
<feature type="compositionally biased region" description="Polar residues" evidence="1">
    <location>
        <begin position="361"/>
        <end position="370"/>
    </location>
</feature>
<evidence type="ECO:0000259" key="2">
    <source>
        <dbReference type="Pfam" id="PF15696"/>
    </source>
</evidence>
<sequence length="501" mass="56117">MLYGGAKHLCKECDQIGNFLTSKDCLKTLETLNCRSECAVLTGMKDDNCISDTDPDMHVNLGKQELGMIPQNDLLNRGVFETVTAVSINDWAKRELSKLEELPTFHIPVEAPPGSVLLQAADPTDVIKKLHSIETNHLVPFTLEPNDAVVPGSDSNPEDDTLLERHEDQSTAHLLFDHVPVGFDTFEKIQLSPLDTSSPSQAFQTESHRADGTGPSGESDNKDISEEMEKCQEEPKKALLHCGKYRFNEDTVPDSLSHQISTPLASLEKPGQTLGTSQFDSLPQSKLPSITSITNIERVCEIHSFPEFEMKKRFDMVIEELGLYFEIRDEPSSRSPERATSVHCHLMVPGAEEDSALIIQSGSDQPSSRNAVEGEPYRGTSLRADDHRVKTYRAKPEKRRTTVGLECEQEVPLECSHPSTEGDESMYSSVKGKDSREQGADDRSNMWSPAFRFLPCLNQLNQRQPEQQQNKRLEPLRTCNRPIRVGLSRKLKTKHLHPFSK</sequence>
<dbReference type="EMBL" id="JAGEUA010000008">
    <property type="protein sequence ID" value="KAL0967653.1"/>
    <property type="molecule type" value="Genomic_DNA"/>
</dbReference>
<protein>
    <recommendedName>
        <fullName evidence="2">RAD51 interacting motif domain-containing protein</fullName>
    </recommendedName>
</protein>
<feature type="region of interest" description="Disordered" evidence="1">
    <location>
        <begin position="361"/>
        <end position="382"/>
    </location>
</feature>